<dbReference type="Proteomes" id="UP000002070">
    <property type="component" value="Chromosome"/>
</dbReference>
<proteinExistence type="predicted"/>
<sequence>MEISKKELRKISRKFRILASNVMNSYYGEQNANLEEMINYIEQTLLIKEYLHSLEYDVDGLDDLLNTISNSYGRKVLNLGNDSNKRTYLLYRAFSFITGNNLPTYTFGWYYAGSNKYQDMAKAFGDRMVYPFVLEVENYMKDISTDMGYDENNALYNINVNSSGVQVNIAEHGSTINADQENKFNTEEVIKAINNVEDLIKGMEDDNSKSILNQNLDNIKNEIKQKHPKKEVLTTCLKSMHFITTSVALIPDLALGIKMLASLIGISI</sequence>
<protein>
    <submittedName>
        <fullName evidence="1">Uncharacterized protein</fullName>
    </submittedName>
</protein>
<dbReference type="RefSeq" id="WP_009889825.1">
    <property type="nucleotide sequence ID" value="NC_013316.1"/>
</dbReference>
<organism evidence="1 2">
    <name type="scientific">Clostridioides difficile (strain R20291)</name>
    <name type="common">Peptoclostridium difficile</name>
    <dbReference type="NCBI Taxonomy" id="645463"/>
    <lineage>
        <taxon>Bacteria</taxon>
        <taxon>Bacillati</taxon>
        <taxon>Bacillota</taxon>
        <taxon>Clostridia</taxon>
        <taxon>Peptostreptococcales</taxon>
        <taxon>Peptostreptococcaceae</taxon>
        <taxon>Clostridioides</taxon>
    </lineage>
</organism>
<evidence type="ECO:0000313" key="2">
    <source>
        <dbReference type="Proteomes" id="UP000002070"/>
    </source>
</evidence>
<gene>
    <name evidence="1" type="ordered locus">CDR20291_1799</name>
</gene>
<reference evidence="1 2" key="1">
    <citation type="journal article" date="2009" name="Genome Biol.">
        <title>Comparative genome and phenotypic analysis of Clostridium difficile 027 strains provides insight into the evolution of a hypervirulent bacterium.</title>
        <authorList>
            <person name="Stabler R.A."/>
            <person name="He M."/>
            <person name="Dawson L."/>
            <person name="Martin M."/>
            <person name="Valiente E."/>
            <person name="Corton C."/>
            <person name="Lawley T.D."/>
            <person name="Sebaihia M."/>
            <person name="Quail M.A."/>
            <person name="Rose G."/>
            <person name="Gerding D.N."/>
            <person name="Gibert M."/>
            <person name="Popoff M.R."/>
            <person name="Parkhill J."/>
            <person name="Dougan G."/>
            <person name="Wren B.W."/>
        </authorList>
    </citation>
    <scope>NUCLEOTIDE SEQUENCE [LARGE SCALE GENOMIC DNA]</scope>
    <source>
        <strain evidence="1 2">R20291</strain>
    </source>
</reference>
<dbReference type="AlphaFoldDB" id="A0A9R0BKT9"/>
<dbReference type="KEGG" id="cdl:CDR20291_1799"/>
<dbReference type="EMBL" id="FN545816">
    <property type="protein sequence ID" value="CBE04627.1"/>
    <property type="molecule type" value="Genomic_DNA"/>
</dbReference>
<name>A0A9R0BKT9_CLODR</name>
<evidence type="ECO:0000313" key="1">
    <source>
        <dbReference type="EMBL" id="CBE04627.1"/>
    </source>
</evidence>
<accession>A0A9R0BKT9</accession>